<organism evidence="6 7">
    <name type="scientific">Klebsiella quasipneumoniae</name>
    <dbReference type="NCBI Taxonomy" id="1463165"/>
    <lineage>
        <taxon>Bacteria</taxon>
        <taxon>Pseudomonadati</taxon>
        <taxon>Pseudomonadota</taxon>
        <taxon>Gammaproteobacteria</taxon>
        <taxon>Enterobacterales</taxon>
        <taxon>Enterobacteriaceae</taxon>
        <taxon>Klebsiella/Raoultella group</taxon>
        <taxon>Klebsiella</taxon>
        <taxon>Klebsiella pneumoniae complex</taxon>
    </lineage>
</organism>
<dbReference type="EMBL" id="NXHG01000007">
    <property type="protein sequence ID" value="PCM60947.1"/>
    <property type="molecule type" value="Genomic_DNA"/>
</dbReference>
<dbReference type="STRING" id="1463164.KQS06HV_91628"/>
<dbReference type="Pfam" id="PF00890">
    <property type="entry name" value="FAD_binding_2"/>
    <property type="match status" value="1"/>
</dbReference>
<evidence type="ECO:0000313" key="7">
    <source>
        <dbReference type="Proteomes" id="UP000217648"/>
    </source>
</evidence>
<accession>A0A2A5MJA8</accession>
<evidence type="ECO:0000256" key="3">
    <source>
        <dbReference type="ARBA" id="ARBA00023002"/>
    </source>
</evidence>
<proteinExistence type="inferred from homology"/>
<dbReference type="PIRSF" id="PIRSF000141">
    <property type="entry name" value="Anaerobic_G3P_dh"/>
    <property type="match status" value="1"/>
</dbReference>
<comment type="pathway">
    <text evidence="4">Polyol metabolism; glycerol degradation via glycerol kinase pathway; glycerone phosphate from sn-glycerol 3-phosphate (anaerobic route): step 1/1.</text>
</comment>
<dbReference type="InterPro" id="IPR009158">
    <property type="entry name" value="G3P_DH_GlpB_su"/>
</dbReference>
<dbReference type="Gene3D" id="3.50.50.60">
    <property type="entry name" value="FAD/NAD(P)-binding domain"/>
    <property type="match status" value="1"/>
</dbReference>
<dbReference type="UniPathway" id="UPA00618">
    <property type="reaction ID" value="UER00673"/>
</dbReference>
<evidence type="ECO:0000256" key="4">
    <source>
        <dbReference type="HAMAP-Rule" id="MF_00753"/>
    </source>
</evidence>
<dbReference type="HAMAP" id="MF_00753">
    <property type="entry name" value="Glycerol3P_GlpB"/>
    <property type="match status" value="1"/>
</dbReference>
<comment type="catalytic activity">
    <reaction evidence="4">
        <text>a quinone + sn-glycerol 3-phosphate = dihydroxyacetone phosphate + a quinol</text>
        <dbReference type="Rhea" id="RHEA:18977"/>
        <dbReference type="ChEBI" id="CHEBI:24646"/>
        <dbReference type="ChEBI" id="CHEBI:57597"/>
        <dbReference type="ChEBI" id="CHEBI:57642"/>
        <dbReference type="ChEBI" id="CHEBI:132124"/>
        <dbReference type="EC" id="1.1.5.3"/>
    </reaction>
</comment>
<evidence type="ECO:0000259" key="5">
    <source>
        <dbReference type="Pfam" id="PF00890"/>
    </source>
</evidence>
<feature type="domain" description="FAD-dependent oxidoreductase 2 FAD-binding" evidence="5">
    <location>
        <begin position="4"/>
        <end position="399"/>
    </location>
</feature>
<evidence type="ECO:0000313" key="6">
    <source>
        <dbReference type="EMBL" id="PCM60947.1"/>
    </source>
</evidence>
<dbReference type="NCBIfam" id="NF003718">
    <property type="entry name" value="PRK05329.1-1"/>
    <property type="match status" value="1"/>
</dbReference>
<dbReference type="InterPro" id="IPR036188">
    <property type="entry name" value="FAD/NAD-bd_sf"/>
</dbReference>
<evidence type="ECO:0000256" key="1">
    <source>
        <dbReference type="ARBA" id="ARBA00022630"/>
    </source>
</evidence>
<gene>
    <name evidence="4" type="primary">glpB</name>
    <name evidence="6" type="ORF">CP911_14230</name>
</gene>
<dbReference type="NCBIfam" id="NF003719">
    <property type="entry name" value="PRK05329.1-2"/>
    <property type="match status" value="1"/>
</dbReference>
<dbReference type="GO" id="GO:0019563">
    <property type="term" value="P:glycerol catabolic process"/>
    <property type="evidence" value="ECO:0007669"/>
    <property type="project" value="UniProtKB-UniRule"/>
</dbReference>
<keyword evidence="1 4" id="KW-0285">Flavoprotein</keyword>
<sequence>MKFDCAIIGGGLAGLLCGLTLNQSGLRSVIISRGQSALHFSSASLDLLSALPNGDNVTDLAQGLQQLAELLPEHPYSRLGAGAVLEYAKQTEALLTTCGAVMQGDAHHPHRRVTPLGTLRAAWLSPQEVPVAPLPRQGVCLVGISGFADFQPHLAAAALGQTGVTAVAAEIELPLLDVLRDNPTEFRAANIARLLDDEHHWPALHAALLPLAQQHELLIMPACFGLADDRLYHWLQARLPCPLRLLPTLPPSVPGMRLHSLLQRQFIRGGGTWLAGDEVVNISHRQGAVEAVWTRNHGDIALRPRFTVLASGSFFSNGLVATRESVREPILGLDLQQTLPRDDWYQRDFFASQPWQRFGVKTDALLRPLLGGQPFSNLFAIGSLLGGFDAIQLGCGGGVCAVTALHAARQIHALAGGRP</sequence>
<dbReference type="Proteomes" id="UP000217648">
    <property type="component" value="Unassembled WGS sequence"/>
</dbReference>
<dbReference type="AlphaFoldDB" id="A0A2A5MJA8"/>
<dbReference type="SUPFAM" id="SSF51905">
    <property type="entry name" value="FAD/NAD(P)-binding domain"/>
    <property type="match status" value="1"/>
</dbReference>
<reference evidence="6 7" key="1">
    <citation type="submission" date="2017-09" db="EMBL/GenBank/DDBJ databases">
        <title>Mdr eskape-Ghana.</title>
        <authorList>
            <person name="Agyepong N."/>
            <person name="Janice J."/>
            <person name="Samuelsen O."/>
            <person name="Owusu-Ofori A."/>
            <person name="Sundsfjord A."/>
            <person name="Essack S."/>
            <person name="Pedersen T."/>
        </authorList>
    </citation>
    <scope>NUCLEOTIDE SEQUENCE [LARGE SCALE GENOMIC DNA]</scope>
    <source>
        <strain evidence="6 7">46</strain>
    </source>
</reference>
<dbReference type="GO" id="GO:0009331">
    <property type="term" value="C:glycerol-3-phosphate dehydrogenase (FAD) complex"/>
    <property type="evidence" value="ECO:0007669"/>
    <property type="project" value="InterPro"/>
</dbReference>
<protein>
    <recommendedName>
        <fullName evidence="4">Anaerobic glycerol-3-phosphate dehydrogenase subunit B</fullName>
        <shortName evidence="4">Anaerobic G-3-P dehydrogenase subunit B</shortName>
        <shortName evidence="4">Anaerobic G3Pdhase B</shortName>
        <ecNumber evidence="4">1.1.5.3</ecNumber>
    </recommendedName>
</protein>
<dbReference type="EC" id="1.1.5.3" evidence="4"/>
<dbReference type="GO" id="GO:0004368">
    <property type="term" value="F:glycerol-3-phosphate dehydrogenase (quinone) activity"/>
    <property type="evidence" value="ECO:0007669"/>
    <property type="project" value="UniProtKB-UniRule"/>
</dbReference>
<dbReference type="NCBIfam" id="NF003720">
    <property type="entry name" value="PRK05329.1-3"/>
    <property type="match status" value="1"/>
</dbReference>
<comment type="caution">
    <text evidence="6">The sequence shown here is derived from an EMBL/GenBank/DDBJ whole genome shotgun (WGS) entry which is preliminary data.</text>
</comment>
<comment type="subunit">
    <text evidence="4">Composed of a catalytic GlpA/B dimer and of membrane bound GlpC.</text>
</comment>
<keyword evidence="3 4" id="KW-0560">Oxidoreductase</keyword>
<keyword evidence="2 4" id="KW-0288">FMN</keyword>
<dbReference type="InterPro" id="IPR003953">
    <property type="entry name" value="FAD-dep_OxRdtase_2_FAD-bd"/>
</dbReference>
<evidence type="ECO:0000256" key="2">
    <source>
        <dbReference type="ARBA" id="ARBA00022643"/>
    </source>
</evidence>
<comment type="function">
    <text evidence="4">Conversion of glycerol 3-phosphate to dihydroxyacetone. Uses fumarate or nitrate as electron acceptor.</text>
</comment>
<name>A0A2A5MJA8_9ENTR</name>
<comment type="cofactor">
    <cofactor evidence="4">
        <name>FMN</name>
        <dbReference type="ChEBI" id="CHEBI:58210"/>
    </cofactor>
</comment>
<dbReference type="RefSeq" id="WP_064150952.1">
    <property type="nucleotide sequence ID" value="NZ_BIGY01000001.1"/>
</dbReference>
<dbReference type="NCBIfam" id="TIGR03378">
    <property type="entry name" value="glycerol3P_GlpB"/>
    <property type="match status" value="1"/>
</dbReference>
<comment type="similarity">
    <text evidence="4">Belongs to the anaerobic G-3-P dehydrogenase subunit B family.</text>
</comment>